<keyword evidence="5" id="KW-1185">Reference proteome</keyword>
<reference evidence="4 5" key="1">
    <citation type="submission" date="2019-08" db="EMBL/GenBank/DDBJ databases">
        <title>Complete genome sequence of Candidatus Uab amorphum.</title>
        <authorList>
            <person name="Shiratori T."/>
            <person name="Suzuki S."/>
            <person name="Kakizawa Y."/>
            <person name="Ishida K."/>
        </authorList>
    </citation>
    <scope>NUCLEOTIDE SEQUENCE [LARGE SCALE GENOMIC DNA]</scope>
    <source>
        <strain evidence="4 5">SRT547</strain>
    </source>
</reference>
<dbReference type="Gene3D" id="3.40.50.2300">
    <property type="match status" value="1"/>
</dbReference>
<proteinExistence type="predicted"/>
<keyword evidence="1 2" id="KW-0597">Phosphoprotein</keyword>
<evidence type="ECO:0000256" key="1">
    <source>
        <dbReference type="ARBA" id="ARBA00022553"/>
    </source>
</evidence>
<dbReference type="CDD" id="cd00156">
    <property type="entry name" value="REC"/>
    <property type="match status" value="1"/>
</dbReference>
<dbReference type="InterPro" id="IPR011006">
    <property type="entry name" value="CheY-like_superfamily"/>
</dbReference>
<dbReference type="SMART" id="SM00448">
    <property type="entry name" value="REC"/>
    <property type="match status" value="1"/>
</dbReference>
<evidence type="ECO:0000259" key="3">
    <source>
        <dbReference type="PROSITE" id="PS50110"/>
    </source>
</evidence>
<dbReference type="PANTHER" id="PTHR44591">
    <property type="entry name" value="STRESS RESPONSE REGULATOR PROTEIN 1"/>
    <property type="match status" value="1"/>
</dbReference>
<dbReference type="PROSITE" id="PS50110">
    <property type="entry name" value="RESPONSE_REGULATORY"/>
    <property type="match status" value="1"/>
</dbReference>
<dbReference type="Proteomes" id="UP000326354">
    <property type="component" value="Chromosome"/>
</dbReference>
<dbReference type="SUPFAM" id="SSF52172">
    <property type="entry name" value="CheY-like"/>
    <property type="match status" value="1"/>
</dbReference>
<evidence type="ECO:0000313" key="4">
    <source>
        <dbReference type="EMBL" id="BBM82880.1"/>
    </source>
</evidence>
<evidence type="ECO:0000256" key="2">
    <source>
        <dbReference type="PROSITE-ProRule" id="PRU00169"/>
    </source>
</evidence>
<dbReference type="EMBL" id="AP019860">
    <property type="protein sequence ID" value="BBM82880.1"/>
    <property type="molecule type" value="Genomic_DNA"/>
</dbReference>
<protein>
    <submittedName>
        <fullName evidence="4">Histidine kinase</fullName>
    </submittedName>
</protein>
<dbReference type="RefSeq" id="WP_151967106.1">
    <property type="nucleotide sequence ID" value="NZ_AP019860.1"/>
</dbReference>
<dbReference type="OrthoDB" id="9813953at2"/>
<keyword evidence="4" id="KW-0808">Transferase</keyword>
<sequence length="134" mass="15215">MNIDILIVDDDYLTILYMKEMLMVLGCEVQCANSAQMALEILTKNQIDLIISDVNMPETDGLEFFLQIQKLHPLLADNFILISSNVCEEQMKEIKELQLSLYQKPLSLVTLTKIVAKNFGSDLLEGSKSKFNKL</sequence>
<organism evidence="4 5">
    <name type="scientific">Uabimicrobium amorphum</name>
    <dbReference type="NCBI Taxonomy" id="2596890"/>
    <lineage>
        <taxon>Bacteria</taxon>
        <taxon>Pseudomonadati</taxon>
        <taxon>Planctomycetota</taxon>
        <taxon>Candidatus Uabimicrobiia</taxon>
        <taxon>Candidatus Uabimicrobiales</taxon>
        <taxon>Candidatus Uabimicrobiaceae</taxon>
        <taxon>Candidatus Uabimicrobium</taxon>
    </lineage>
</organism>
<accession>A0A5S9IKS1</accession>
<dbReference type="InterPro" id="IPR050595">
    <property type="entry name" value="Bact_response_regulator"/>
</dbReference>
<dbReference type="PANTHER" id="PTHR44591:SF3">
    <property type="entry name" value="RESPONSE REGULATORY DOMAIN-CONTAINING PROTEIN"/>
    <property type="match status" value="1"/>
</dbReference>
<feature type="modified residue" description="4-aspartylphosphate" evidence="2">
    <location>
        <position position="53"/>
    </location>
</feature>
<dbReference type="InterPro" id="IPR001789">
    <property type="entry name" value="Sig_transdc_resp-reg_receiver"/>
</dbReference>
<keyword evidence="4" id="KW-0418">Kinase</keyword>
<dbReference type="Pfam" id="PF00072">
    <property type="entry name" value="Response_reg"/>
    <property type="match status" value="1"/>
</dbReference>
<dbReference type="KEGG" id="uam:UABAM_01223"/>
<dbReference type="GO" id="GO:0000160">
    <property type="term" value="P:phosphorelay signal transduction system"/>
    <property type="evidence" value="ECO:0007669"/>
    <property type="project" value="InterPro"/>
</dbReference>
<dbReference type="GO" id="GO:0016301">
    <property type="term" value="F:kinase activity"/>
    <property type="evidence" value="ECO:0007669"/>
    <property type="project" value="UniProtKB-KW"/>
</dbReference>
<evidence type="ECO:0000313" key="5">
    <source>
        <dbReference type="Proteomes" id="UP000326354"/>
    </source>
</evidence>
<name>A0A5S9IKS1_UABAM</name>
<gene>
    <name evidence="4" type="ORF">UABAM_01223</name>
</gene>
<feature type="domain" description="Response regulatory" evidence="3">
    <location>
        <begin position="4"/>
        <end position="119"/>
    </location>
</feature>
<dbReference type="AlphaFoldDB" id="A0A5S9IKS1"/>